<accession>A0A1V4HCL0</accession>
<dbReference type="RefSeq" id="WP_079417399.1">
    <property type="nucleotide sequence ID" value="NZ_MBTG01000033.1"/>
</dbReference>
<sequence>METAYKNCQSCGMPLARDEQGGGTEKNGEKSTVYCSHCYQDGEFTLPDMTVQQMKERVKQKLVEFGFPKFLTGLFTRNIHKLKRWSSIK</sequence>
<keyword evidence="3" id="KW-1185">Reference proteome</keyword>
<comment type="caution">
    <text evidence="2">The sequence shown here is derived from an EMBL/GenBank/DDBJ whole genome shotgun (WGS) entry which is preliminary data.</text>
</comment>
<dbReference type="Proteomes" id="UP000190626">
    <property type="component" value="Unassembled WGS sequence"/>
</dbReference>
<feature type="domain" description="Putative zinc ribbon" evidence="1">
    <location>
        <begin position="8"/>
        <end position="85"/>
    </location>
</feature>
<gene>
    <name evidence="2" type="ORF">BC351_35910</name>
</gene>
<evidence type="ECO:0000313" key="3">
    <source>
        <dbReference type="Proteomes" id="UP000190626"/>
    </source>
</evidence>
<dbReference type="OrthoDB" id="9801008at2"/>
<protein>
    <recommendedName>
        <fullName evidence="1">Putative zinc ribbon domain-containing protein</fullName>
    </recommendedName>
</protein>
<dbReference type="AlphaFoldDB" id="A0A1V4HCL0"/>
<dbReference type="InterPro" id="IPR025868">
    <property type="entry name" value="Zn_ribbon_dom_put"/>
</dbReference>
<dbReference type="STRING" id="1469647.BC351_35910"/>
<name>A0A1V4HCL0_9BACL</name>
<evidence type="ECO:0000259" key="1">
    <source>
        <dbReference type="Pfam" id="PF12674"/>
    </source>
</evidence>
<dbReference type="EMBL" id="MBTG01000033">
    <property type="protein sequence ID" value="OPH50698.1"/>
    <property type="molecule type" value="Genomic_DNA"/>
</dbReference>
<evidence type="ECO:0000313" key="2">
    <source>
        <dbReference type="EMBL" id="OPH50698.1"/>
    </source>
</evidence>
<reference evidence="3" key="1">
    <citation type="submission" date="2016-07" db="EMBL/GenBank/DDBJ databases">
        <authorList>
            <person name="Florea S."/>
            <person name="Webb J.S."/>
            <person name="Jaromczyk J."/>
            <person name="Schardl C.L."/>
        </authorList>
    </citation>
    <scope>NUCLEOTIDE SEQUENCE [LARGE SCALE GENOMIC DNA]</scope>
    <source>
        <strain evidence="3">CY1</strain>
    </source>
</reference>
<proteinExistence type="predicted"/>
<organism evidence="2 3">
    <name type="scientific">Paenibacillus ferrarius</name>
    <dbReference type="NCBI Taxonomy" id="1469647"/>
    <lineage>
        <taxon>Bacteria</taxon>
        <taxon>Bacillati</taxon>
        <taxon>Bacillota</taxon>
        <taxon>Bacilli</taxon>
        <taxon>Bacillales</taxon>
        <taxon>Paenibacillaceae</taxon>
        <taxon>Paenibacillus</taxon>
    </lineage>
</organism>
<dbReference type="Pfam" id="PF12674">
    <property type="entry name" value="Zn_ribbon_2"/>
    <property type="match status" value="1"/>
</dbReference>